<organism evidence="2 3">
    <name type="scientific">Aphanomyces stellatus</name>
    <dbReference type="NCBI Taxonomy" id="120398"/>
    <lineage>
        <taxon>Eukaryota</taxon>
        <taxon>Sar</taxon>
        <taxon>Stramenopiles</taxon>
        <taxon>Oomycota</taxon>
        <taxon>Saprolegniomycetes</taxon>
        <taxon>Saprolegniales</taxon>
        <taxon>Verrucalvaceae</taxon>
        <taxon>Aphanomyces</taxon>
    </lineage>
</organism>
<sequence length="660" mass="75301">MGPNDVFFNLRKTLASPALFASHVRKLIKTKDLANLDPVLQIVRDADDSDALLLLWQFLLENTFPNYPERRAEDTALQACLIHVLERPELKANTSRKVESLTTHTLQLVAHLNAHPNKLADLDLRRDESQFCARVLAYAYLRQDLVRQQVVSKVAQVTRHREWFKKPVSAAGAFPHWVSSLLPVTVQSTDVTTFEQALLQWLTLEPASLYDEKALAFQSPEEASLFDTLVESGEFYFTFVVCLMQWREADALTNDQWKLAVPHYDSLITVALRLLHESAYKRQFYDFSAPKHPTLMLTRANQDAVLTLSGHLLKNSDLVHICILALFESTNLANAKSVGVCLDRLASWFDMPGIDWLKSIKPSPAEFNWTVAVRLLLHCEQADVVIRTLHFLYKIMGVIPWELRHRLLRTLAQRHFALFLHWHRDVRLFYHHVLVYKICPHVHRALLDSATDILLVRNPDLHHIVHGDDHASGGSPARGHGAILAREMQVWKNFDGFISLVCFQERVRAIQANKIHRHEVELAQTRVHQLMNLHPVSDEITRVSWDASSDLDVRPSSAIESLMDMESVMALERLSLSRLLRAPPYLRHIPDEEVMHMEAVVRAACPGDADSFYPKELQVYAAKSLICYSAVLQKYYDACTDDENGLVLTQLPPLPTLGHD</sequence>
<keyword evidence="3" id="KW-1185">Reference proteome</keyword>
<dbReference type="AlphaFoldDB" id="A0A485LKQ7"/>
<dbReference type="OrthoDB" id="19240at2759"/>
<dbReference type="PANTHER" id="PTHR35397:SF2">
    <property type="match status" value="1"/>
</dbReference>
<dbReference type="InterPro" id="IPR013887">
    <property type="entry name" value="UPF0592"/>
</dbReference>
<reference evidence="1" key="2">
    <citation type="submission" date="2019-06" db="EMBL/GenBank/DDBJ databases">
        <title>Genomics analysis of Aphanomyces spp. identifies a new class of oomycete effector associated with host adaptation.</title>
        <authorList>
            <person name="Gaulin E."/>
        </authorList>
    </citation>
    <scope>NUCLEOTIDE SEQUENCE</scope>
    <source>
        <strain evidence="1">CBS 578.67</strain>
    </source>
</reference>
<dbReference type="Proteomes" id="UP000332933">
    <property type="component" value="Unassembled WGS sequence"/>
</dbReference>
<evidence type="ECO:0000313" key="2">
    <source>
        <dbReference type="EMBL" id="VFT99059.1"/>
    </source>
</evidence>
<dbReference type="PANTHER" id="PTHR35397">
    <property type="entry name" value="C2 DOMAIN-CONTAINING PROTEIN-RELATED"/>
    <property type="match status" value="1"/>
</dbReference>
<name>A0A485LKQ7_9STRA</name>
<accession>A0A485LKQ7</accession>
<protein>
    <submittedName>
        <fullName evidence="2">Aste57867_22396 protein</fullName>
    </submittedName>
</protein>
<dbReference type="EMBL" id="CAADRA010007074">
    <property type="protein sequence ID" value="VFT99059.1"/>
    <property type="molecule type" value="Genomic_DNA"/>
</dbReference>
<dbReference type="Pfam" id="PF08578">
    <property type="entry name" value="DUF1765"/>
    <property type="match status" value="1"/>
</dbReference>
<gene>
    <name evidence="2" type="primary">Aste57867_22396</name>
    <name evidence="1" type="ORF">As57867_022326</name>
    <name evidence="2" type="ORF">ASTE57867_22396</name>
</gene>
<dbReference type="EMBL" id="VJMH01007048">
    <property type="protein sequence ID" value="KAF0685788.1"/>
    <property type="molecule type" value="Genomic_DNA"/>
</dbReference>
<evidence type="ECO:0000313" key="3">
    <source>
        <dbReference type="Proteomes" id="UP000332933"/>
    </source>
</evidence>
<evidence type="ECO:0000313" key="1">
    <source>
        <dbReference type="EMBL" id="KAF0685788.1"/>
    </source>
</evidence>
<proteinExistence type="predicted"/>
<reference evidence="2 3" key="1">
    <citation type="submission" date="2019-03" db="EMBL/GenBank/DDBJ databases">
        <authorList>
            <person name="Gaulin E."/>
            <person name="Dumas B."/>
        </authorList>
    </citation>
    <scope>NUCLEOTIDE SEQUENCE [LARGE SCALE GENOMIC DNA]</scope>
    <source>
        <strain evidence="2">CBS 568.67</strain>
    </source>
</reference>